<dbReference type="PANTHER" id="PTHR31278:SF2">
    <property type="entry name" value="SMALL RIBOSOMAL SUBUNIT PROTEIN MS37"/>
    <property type="match status" value="1"/>
</dbReference>
<comment type="caution">
    <text evidence="1">The sequence shown here is derived from an EMBL/GenBank/DDBJ whole genome shotgun (WGS) entry which is preliminary data.</text>
</comment>
<keyword evidence="2" id="KW-1185">Reference proteome</keyword>
<dbReference type="Gene3D" id="1.10.287.1130">
    <property type="entry name" value="CytochromE C oxidase copper chaperone"/>
    <property type="match status" value="1"/>
</dbReference>
<dbReference type="PANTHER" id="PTHR31278">
    <property type="entry name" value="CHCHD1"/>
    <property type="match status" value="1"/>
</dbReference>
<organism evidence="1 2">
    <name type="scientific">Megalurothrips usitatus</name>
    <name type="common">bean blossom thrips</name>
    <dbReference type="NCBI Taxonomy" id="439358"/>
    <lineage>
        <taxon>Eukaryota</taxon>
        <taxon>Metazoa</taxon>
        <taxon>Ecdysozoa</taxon>
        <taxon>Arthropoda</taxon>
        <taxon>Hexapoda</taxon>
        <taxon>Insecta</taxon>
        <taxon>Pterygota</taxon>
        <taxon>Neoptera</taxon>
        <taxon>Paraneoptera</taxon>
        <taxon>Thysanoptera</taxon>
        <taxon>Terebrantia</taxon>
        <taxon>Thripoidea</taxon>
        <taxon>Thripidae</taxon>
        <taxon>Megalurothrips</taxon>
    </lineage>
</organism>
<evidence type="ECO:0000313" key="2">
    <source>
        <dbReference type="Proteomes" id="UP001075354"/>
    </source>
</evidence>
<sequence length="122" mass="14336">MRFTPLLQKKFKLRAQYENSYHIPFQDLHRLELEDRFTARQRVDKSRPCVPQLTVLLQCFKDSDFSQTRCAEHLKNFNACMAEYNAAAATDTKTRRLTDVQSVRDLTRDEANKLLKSKPISK</sequence>
<dbReference type="SUPFAM" id="SSF47072">
    <property type="entry name" value="Cysteine alpha-hairpin motif"/>
    <property type="match status" value="1"/>
</dbReference>
<dbReference type="GO" id="GO:0003723">
    <property type="term" value="F:RNA binding"/>
    <property type="evidence" value="ECO:0007669"/>
    <property type="project" value="TreeGrafter"/>
</dbReference>
<dbReference type="InterPro" id="IPR009069">
    <property type="entry name" value="Cys_alpha_HP_mot_SF"/>
</dbReference>
<dbReference type="GO" id="GO:0005654">
    <property type="term" value="C:nucleoplasm"/>
    <property type="evidence" value="ECO:0007669"/>
    <property type="project" value="TreeGrafter"/>
</dbReference>
<dbReference type="InterPro" id="IPR033620">
    <property type="entry name" value="Ribosomal_mS37_met"/>
</dbReference>
<dbReference type="AlphaFoldDB" id="A0AAV7X5E8"/>
<gene>
    <name evidence="1" type="ORF">ONE63_004897</name>
</gene>
<dbReference type="GO" id="GO:0032543">
    <property type="term" value="P:mitochondrial translation"/>
    <property type="evidence" value="ECO:0007669"/>
    <property type="project" value="InterPro"/>
</dbReference>
<protein>
    <recommendedName>
        <fullName evidence="3">COX assembly mitochondrial protein</fullName>
    </recommendedName>
</protein>
<accession>A0AAV7X5E8</accession>
<name>A0AAV7X5E8_9NEOP</name>
<evidence type="ECO:0008006" key="3">
    <source>
        <dbReference type="Google" id="ProtNLM"/>
    </source>
</evidence>
<dbReference type="Proteomes" id="UP001075354">
    <property type="component" value="Chromosome 16"/>
</dbReference>
<proteinExistence type="predicted"/>
<evidence type="ECO:0000313" key="1">
    <source>
        <dbReference type="EMBL" id="KAJ1519623.1"/>
    </source>
</evidence>
<dbReference type="GO" id="GO:0005761">
    <property type="term" value="C:mitochondrial ribosome"/>
    <property type="evidence" value="ECO:0007669"/>
    <property type="project" value="InterPro"/>
</dbReference>
<reference evidence="1" key="1">
    <citation type="submission" date="2022-12" db="EMBL/GenBank/DDBJ databases">
        <title>Chromosome-level genome assembly of the bean flower thrips Megalurothrips usitatus.</title>
        <authorList>
            <person name="Ma L."/>
            <person name="Liu Q."/>
            <person name="Li H."/>
            <person name="Cai W."/>
        </authorList>
    </citation>
    <scope>NUCLEOTIDE SEQUENCE</scope>
    <source>
        <strain evidence="1">Cailab_2022a</strain>
    </source>
</reference>
<dbReference type="EMBL" id="JAPTSV010000016">
    <property type="protein sequence ID" value="KAJ1519623.1"/>
    <property type="molecule type" value="Genomic_DNA"/>
</dbReference>